<feature type="compositionally biased region" description="Basic and acidic residues" evidence="1">
    <location>
        <begin position="73"/>
        <end position="90"/>
    </location>
</feature>
<proteinExistence type="predicted"/>
<reference evidence="2 3" key="1">
    <citation type="submission" date="2018-08" db="EMBL/GenBank/DDBJ databases">
        <title>Mucilaginibacter sp. MYSH2.</title>
        <authorList>
            <person name="Seo T."/>
        </authorList>
    </citation>
    <scope>NUCLEOTIDE SEQUENCE [LARGE SCALE GENOMIC DNA]</scope>
    <source>
        <strain evidence="2 3">MYSH2</strain>
    </source>
</reference>
<dbReference type="EMBL" id="QWDC01000002">
    <property type="protein sequence ID" value="RFZ92133.1"/>
    <property type="molecule type" value="Genomic_DNA"/>
</dbReference>
<dbReference type="OrthoDB" id="798948at2"/>
<dbReference type="Proteomes" id="UP000264217">
    <property type="component" value="Unassembled WGS sequence"/>
</dbReference>
<name>A0A372NS78_9SPHI</name>
<keyword evidence="3" id="KW-1185">Reference proteome</keyword>
<feature type="compositionally biased region" description="Low complexity" evidence="1">
    <location>
        <begin position="1"/>
        <end position="14"/>
    </location>
</feature>
<dbReference type="RefSeq" id="WP_117391844.1">
    <property type="nucleotide sequence ID" value="NZ_QWDC01000002.1"/>
</dbReference>
<comment type="caution">
    <text evidence="2">The sequence shown here is derived from an EMBL/GenBank/DDBJ whole genome shotgun (WGS) entry which is preliminary data.</text>
</comment>
<organism evidence="2 3">
    <name type="scientific">Mucilaginibacter conchicola</name>
    <dbReference type="NCBI Taxonomy" id="2303333"/>
    <lineage>
        <taxon>Bacteria</taxon>
        <taxon>Pseudomonadati</taxon>
        <taxon>Bacteroidota</taxon>
        <taxon>Sphingobacteriia</taxon>
        <taxon>Sphingobacteriales</taxon>
        <taxon>Sphingobacteriaceae</taxon>
        <taxon>Mucilaginibacter</taxon>
    </lineage>
</organism>
<evidence type="ECO:0000313" key="2">
    <source>
        <dbReference type="EMBL" id="RFZ92133.1"/>
    </source>
</evidence>
<accession>A0A372NS78</accession>
<evidence type="ECO:0000256" key="1">
    <source>
        <dbReference type="SAM" id="MobiDB-lite"/>
    </source>
</evidence>
<sequence>MNTPNNPTPGNNSPQEDPKTDPKVNQAEQEVITNADEADHVTNKDGAVADTGAIESDLSESEPDTALNADNHITNDDGKSDTTLDKEDIF</sequence>
<feature type="region of interest" description="Disordered" evidence="1">
    <location>
        <begin position="1"/>
        <end position="90"/>
    </location>
</feature>
<dbReference type="AlphaFoldDB" id="A0A372NS78"/>
<protein>
    <submittedName>
        <fullName evidence="2">Uncharacterized protein</fullName>
    </submittedName>
</protein>
<gene>
    <name evidence="2" type="ORF">D0C36_11865</name>
</gene>
<evidence type="ECO:0000313" key="3">
    <source>
        <dbReference type="Proteomes" id="UP000264217"/>
    </source>
</evidence>